<feature type="compositionally biased region" description="Low complexity" evidence="1">
    <location>
        <begin position="460"/>
        <end position="472"/>
    </location>
</feature>
<proteinExistence type="predicted"/>
<sequence length="556" mass="62520">MEEGIPVVDLDSDSSSGLPDVNDFFSDTSTFEATKLKKDDVVMEEERPVADRDSDSSSGLPDINDFFSDTSKFEAAKLKKDDVVWAEYKDLFWPAIVRNVDKKNKKVNVWYLDSVGKSFKLPFRKIRGYNDGNVYMHNFKNLENNPLDEKHRRVHTRTEHFFDRRKRGIKDNVIEFFNLSRPVFLFDEIPESSECNNKNTSAPESSEFNTENASTPESSEIKFSSDNTSAEKIEDVNVNLEKNSDTESSVKNDSDGESSVKNDSDGESSVKNDSDGESSVKNNVQNNTSADSPNVSKPPSPYSDEMVEKIVSYIQAGHLNKYLLDVFNCTIKNEKHERYMRALEKDTTRTLWFGAPSHVPISNEKLLPVTFYLYKLFEREIGSRPFRNEYIIMVWLPEAVKKAASLFNEESLQLPDDADTEVSNSLSEAKASDLLVKSVSSNVSFPVESPESTSVQLGLSESASTSSVTHSFTRPKRKLASVSSLLNDDSNTPDMEACTSKKKKSTDTKRQEVQPEVRRSLRSTTARKMAESREESLVASTPAVKASRNKASVSKM</sequence>
<feature type="region of interest" description="Disordered" evidence="1">
    <location>
        <begin position="192"/>
        <end position="302"/>
    </location>
</feature>
<dbReference type="Gene3D" id="2.30.30.140">
    <property type="match status" value="1"/>
</dbReference>
<gene>
    <name evidence="2" type="ORF">HNY73_005826</name>
</gene>
<dbReference type="OrthoDB" id="6437456at2759"/>
<feature type="compositionally biased region" description="Polar residues" evidence="1">
    <location>
        <begin position="481"/>
        <end position="493"/>
    </location>
</feature>
<accession>A0A8T0FQ76</accession>
<feature type="region of interest" description="Disordered" evidence="1">
    <location>
        <begin position="444"/>
        <end position="556"/>
    </location>
</feature>
<dbReference type="Proteomes" id="UP000807504">
    <property type="component" value="Unassembled WGS sequence"/>
</dbReference>
<evidence type="ECO:0000313" key="2">
    <source>
        <dbReference type="EMBL" id="KAF8790873.1"/>
    </source>
</evidence>
<dbReference type="EMBL" id="JABXBU010000011">
    <property type="protein sequence ID" value="KAF8790873.1"/>
    <property type="molecule type" value="Genomic_DNA"/>
</dbReference>
<feature type="compositionally biased region" description="Polar residues" evidence="1">
    <location>
        <begin position="275"/>
        <end position="295"/>
    </location>
</feature>
<evidence type="ECO:0008006" key="4">
    <source>
        <dbReference type="Google" id="ProtNLM"/>
    </source>
</evidence>
<keyword evidence="3" id="KW-1185">Reference proteome</keyword>
<feature type="compositionally biased region" description="Polar residues" evidence="1">
    <location>
        <begin position="444"/>
        <end position="459"/>
    </location>
</feature>
<dbReference type="AlphaFoldDB" id="A0A8T0FQ76"/>
<protein>
    <recommendedName>
        <fullName evidence="4">PWWP domain-containing protein</fullName>
    </recommendedName>
</protein>
<evidence type="ECO:0000313" key="3">
    <source>
        <dbReference type="Proteomes" id="UP000807504"/>
    </source>
</evidence>
<feature type="compositionally biased region" description="Basic and acidic residues" evidence="1">
    <location>
        <begin position="505"/>
        <end position="519"/>
    </location>
</feature>
<name>A0A8T0FQ76_ARGBR</name>
<evidence type="ECO:0000256" key="1">
    <source>
        <dbReference type="SAM" id="MobiDB-lite"/>
    </source>
</evidence>
<feature type="compositionally biased region" description="Basic and acidic residues" evidence="1">
    <location>
        <begin position="242"/>
        <end position="274"/>
    </location>
</feature>
<reference evidence="2" key="2">
    <citation type="submission" date="2020-06" db="EMBL/GenBank/DDBJ databases">
        <authorList>
            <person name="Sheffer M."/>
        </authorList>
    </citation>
    <scope>NUCLEOTIDE SEQUENCE</scope>
</reference>
<comment type="caution">
    <text evidence="2">The sequence shown here is derived from an EMBL/GenBank/DDBJ whole genome shotgun (WGS) entry which is preliminary data.</text>
</comment>
<organism evidence="2 3">
    <name type="scientific">Argiope bruennichi</name>
    <name type="common">Wasp spider</name>
    <name type="synonym">Aranea bruennichi</name>
    <dbReference type="NCBI Taxonomy" id="94029"/>
    <lineage>
        <taxon>Eukaryota</taxon>
        <taxon>Metazoa</taxon>
        <taxon>Ecdysozoa</taxon>
        <taxon>Arthropoda</taxon>
        <taxon>Chelicerata</taxon>
        <taxon>Arachnida</taxon>
        <taxon>Araneae</taxon>
        <taxon>Araneomorphae</taxon>
        <taxon>Entelegynae</taxon>
        <taxon>Araneoidea</taxon>
        <taxon>Araneidae</taxon>
        <taxon>Argiope</taxon>
    </lineage>
</organism>
<feature type="compositionally biased region" description="Polar residues" evidence="1">
    <location>
        <begin position="193"/>
        <end position="228"/>
    </location>
</feature>
<reference evidence="2" key="1">
    <citation type="journal article" date="2020" name="bioRxiv">
        <title>Chromosome-level reference genome of the European wasp spider Argiope bruennichi: a resource for studies on range expansion and evolutionary adaptation.</title>
        <authorList>
            <person name="Sheffer M.M."/>
            <person name="Hoppe A."/>
            <person name="Krehenwinkel H."/>
            <person name="Uhl G."/>
            <person name="Kuss A.W."/>
            <person name="Jensen L."/>
            <person name="Jensen C."/>
            <person name="Gillespie R.G."/>
            <person name="Hoff K.J."/>
            <person name="Prost S."/>
        </authorList>
    </citation>
    <scope>NUCLEOTIDE SEQUENCE</scope>
</reference>